<comment type="caution">
    <text evidence="4">Lacks conserved residue(s) required for the propagation of feature annotation.</text>
</comment>
<evidence type="ECO:0000256" key="2">
    <source>
        <dbReference type="ARBA" id="ARBA00022963"/>
    </source>
</evidence>
<organism evidence="6 7">
    <name type="scientific">Desulfatibacillum aliphaticivorans</name>
    <dbReference type="NCBI Taxonomy" id="218208"/>
    <lineage>
        <taxon>Bacteria</taxon>
        <taxon>Pseudomonadati</taxon>
        <taxon>Thermodesulfobacteriota</taxon>
        <taxon>Desulfobacteria</taxon>
        <taxon>Desulfobacterales</taxon>
        <taxon>Desulfatibacillaceae</taxon>
        <taxon>Desulfatibacillum</taxon>
    </lineage>
</organism>
<feature type="active site" description="Proton acceptor" evidence="4">
    <location>
        <position position="173"/>
    </location>
</feature>
<evidence type="ECO:0000313" key="7">
    <source>
        <dbReference type="Proteomes" id="UP000000739"/>
    </source>
</evidence>
<dbReference type="EMBL" id="CP001322">
    <property type="protein sequence ID" value="ACL04335.1"/>
    <property type="molecule type" value="Genomic_DNA"/>
</dbReference>
<dbReference type="PANTHER" id="PTHR14226">
    <property type="entry name" value="NEUROPATHY TARGET ESTERASE/SWISS CHEESE D.MELANOGASTER"/>
    <property type="match status" value="1"/>
</dbReference>
<feature type="domain" description="PNPLA" evidence="5">
    <location>
        <begin position="20"/>
        <end position="186"/>
    </location>
</feature>
<proteinExistence type="predicted"/>
<keyword evidence="2 4" id="KW-0442">Lipid degradation</keyword>
<sequence length="295" mass="32913">MAKDYSKNHIGKERPFPRALIVEGGAMRGVFAAGVLDGFLAEGFNPFDLCLGVSAGAANLAAFLAEMPGRNLKVFTDYSLRPQFISLFRFLKGGHLMDLDWLWDITIKEVRLDLKTIMASGKEFIICLTDVNTGRAVYKRPGMDDLEEALKASSALPILYKGFPRIDNRACVDGGVADPIPIRQALKMGAKKIMVIRSRPKSYFKNEKFSQKILSRQLKNYPALAQAASHRVRRYNESIDLIRKPPTGVWIQEICPPENFKPGRLGKDKKVLLEGYEQGKAAAGGIIREWNSHES</sequence>
<protein>
    <submittedName>
        <fullName evidence="6">Patatin</fullName>
    </submittedName>
</protein>
<dbReference type="KEGG" id="dal:Dalk_2642"/>
<evidence type="ECO:0000256" key="4">
    <source>
        <dbReference type="PROSITE-ProRule" id="PRU01161"/>
    </source>
</evidence>
<dbReference type="PANTHER" id="PTHR14226:SF25">
    <property type="entry name" value="PHOSPHOESTERASE"/>
    <property type="match status" value="1"/>
</dbReference>
<dbReference type="InterPro" id="IPR045943">
    <property type="entry name" value="DUF6363"/>
</dbReference>
<dbReference type="GO" id="GO:0016787">
    <property type="term" value="F:hydrolase activity"/>
    <property type="evidence" value="ECO:0007669"/>
    <property type="project" value="UniProtKB-UniRule"/>
</dbReference>
<reference evidence="6 7" key="1">
    <citation type="journal article" date="2012" name="Environ. Microbiol.">
        <title>The genome sequence of Desulfatibacillum alkenivorans AK-01: a blueprint for anaerobic alkane oxidation.</title>
        <authorList>
            <person name="Callaghan A.V."/>
            <person name="Morris B.E."/>
            <person name="Pereira I.A."/>
            <person name="McInerney M.J."/>
            <person name="Austin R.N."/>
            <person name="Groves J.T."/>
            <person name="Kukor J.J."/>
            <person name="Suflita J.M."/>
            <person name="Young L.Y."/>
            <person name="Zylstra G.J."/>
            <person name="Wawrik B."/>
        </authorList>
    </citation>
    <scope>NUCLEOTIDE SEQUENCE [LARGE SCALE GENOMIC DNA]</scope>
    <source>
        <strain evidence="6 7">AK-01</strain>
    </source>
</reference>
<dbReference type="Gene3D" id="3.40.1090.10">
    <property type="entry name" value="Cytosolic phospholipase A2 catalytic domain"/>
    <property type="match status" value="2"/>
</dbReference>
<keyword evidence="1 4" id="KW-0378">Hydrolase</keyword>
<dbReference type="InterPro" id="IPR050301">
    <property type="entry name" value="NTE"/>
</dbReference>
<dbReference type="GO" id="GO:0016042">
    <property type="term" value="P:lipid catabolic process"/>
    <property type="evidence" value="ECO:0007669"/>
    <property type="project" value="UniProtKB-UniRule"/>
</dbReference>
<dbReference type="AlphaFoldDB" id="B8FIU4"/>
<dbReference type="SUPFAM" id="SSF52151">
    <property type="entry name" value="FabD/lysophospholipase-like"/>
    <property type="match status" value="1"/>
</dbReference>
<dbReference type="RefSeq" id="WP_015947406.1">
    <property type="nucleotide sequence ID" value="NC_011768.1"/>
</dbReference>
<dbReference type="InterPro" id="IPR016035">
    <property type="entry name" value="Acyl_Trfase/lysoPLipase"/>
</dbReference>
<accession>B8FIU4</accession>
<dbReference type="InterPro" id="IPR037483">
    <property type="entry name" value="YjjU-like"/>
</dbReference>
<dbReference type="CDD" id="cd07208">
    <property type="entry name" value="Pat_hypo_Ecoli_yjju_like"/>
    <property type="match status" value="1"/>
</dbReference>
<name>B8FIU4_DESAL</name>
<dbReference type="InterPro" id="IPR002641">
    <property type="entry name" value="PNPLA_dom"/>
</dbReference>
<evidence type="ECO:0000256" key="1">
    <source>
        <dbReference type="ARBA" id="ARBA00022801"/>
    </source>
</evidence>
<feature type="short sequence motif" description="DGA/G" evidence="4">
    <location>
        <begin position="173"/>
        <end position="175"/>
    </location>
</feature>
<gene>
    <name evidence="6" type="ordered locus">Dalk_2642</name>
</gene>
<keyword evidence="3 4" id="KW-0443">Lipid metabolism</keyword>
<dbReference type="HOGENOM" id="CLU_048271_0_0_7"/>
<feature type="short sequence motif" description="GXSXG" evidence="4">
    <location>
        <begin position="52"/>
        <end position="56"/>
    </location>
</feature>
<dbReference type="Proteomes" id="UP000000739">
    <property type="component" value="Chromosome"/>
</dbReference>
<keyword evidence="7" id="KW-1185">Reference proteome</keyword>
<dbReference type="PROSITE" id="PS51635">
    <property type="entry name" value="PNPLA"/>
    <property type="match status" value="1"/>
</dbReference>
<evidence type="ECO:0000313" key="6">
    <source>
        <dbReference type="EMBL" id="ACL04335.1"/>
    </source>
</evidence>
<feature type="active site" description="Nucleophile" evidence="4">
    <location>
        <position position="54"/>
    </location>
</feature>
<evidence type="ECO:0000259" key="5">
    <source>
        <dbReference type="PROSITE" id="PS51635"/>
    </source>
</evidence>
<dbReference type="Pfam" id="PF01734">
    <property type="entry name" value="Patatin"/>
    <property type="match status" value="1"/>
</dbReference>
<dbReference type="Pfam" id="PF19890">
    <property type="entry name" value="DUF6363"/>
    <property type="match status" value="1"/>
</dbReference>
<evidence type="ECO:0000256" key="3">
    <source>
        <dbReference type="ARBA" id="ARBA00023098"/>
    </source>
</evidence>
<dbReference type="eggNOG" id="COG4667">
    <property type="taxonomic scope" value="Bacteria"/>
</dbReference>